<dbReference type="PANTHER" id="PTHR30570">
    <property type="entry name" value="PERIPLASMIC PHOSPHATE BINDING COMPONENT OF PHOSPHATE ABC TRANSPORTER"/>
    <property type="match status" value="1"/>
</dbReference>
<feature type="domain" description="PBP" evidence="2">
    <location>
        <begin position="30"/>
        <end position="270"/>
    </location>
</feature>
<accession>A0A1F5SI54</accession>
<dbReference type="PANTHER" id="PTHR30570:SF1">
    <property type="entry name" value="PHOSPHATE-BINDING PROTEIN PSTS"/>
    <property type="match status" value="1"/>
</dbReference>
<proteinExistence type="predicted"/>
<dbReference type="Pfam" id="PF12849">
    <property type="entry name" value="PBP_like_2"/>
    <property type="match status" value="1"/>
</dbReference>
<dbReference type="InterPro" id="IPR024370">
    <property type="entry name" value="PBP_domain"/>
</dbReference>
<dbReference type="AlphaFoldDB" id="A0A1F5SI54"/>
<dbReference type="Proteomes" id="UP000178367">
    <property type="component" value="Unassembled WGS sequence"/>
</dbReference>
<gene>
    <name evidence="3" type="ORF">A2227_03595</name>
</gene>
<keyword evidence="1" id="KW-0732">Signal</keyword>
<evidence type="ECO:0000313" key="4">
    <source>
        <dbReference type="Proteomes" id="UP000178367"/>
    </source>
</evidence>
<dbReference type="STRING" id="1797994.A2227_03595"/>
<dbReference type="EMBL" id="MFGB01000016">
    <property type="protein sequence ID" value="OGF26339.1"/>
    <property type="molecule type" value="Genomic_DNA"/>
</dbReference>
<evidence type="ECO:0000256" key="1">
    <source>
        <dbReference type="ARBA" id="ARBA00022729"/>
    </source>
</evidence>
<dbReference type="SUPFAM" id="SSF53850">
    <property type="entry name" value="Periplasmic binding protein-like II"/>
    <property type="match status" value="1"/>
</dbReference>
<dbReference type="PROSITE" id="PS51257">
    <property type="entry name" value="PROKAR_LIPOPROTEIN"/>
    <property type="match status" value="1"/>
</dbReference>
<comment type="caution">
    <text evidence="3">The sequence shown here is derived from an EMBL/GenBank/DDBJ whole genome shotgun (WGS) entry which is preliminary data.</text>
</comment>
<evidence type="ECO:0000313" key="3">
    <source>
        <dbReference type="EMBL" id="OGF26339.1"/>
    </source>
</evidence>
<dbReference type="InterPro" id="IPR050811">
    <property type="entry name" value="Phosphate_ABC_transporter"/>
</dbReference>
<name>A0A1F5SI54_9BACT</name>
<reference evidence="3 4" key="1">
    <citation type="journal article" date="2016" name="Nat. Commun.">
        <title>Thousands of microbial genomes shed light on interconnected biogeochemical processes in an aquifer system.</title>
        <authorList>
            <person name="Anantharaman K."/>
            <person name="Brown C.T."/>
            <person name="Hug L.A."/>
            <person name="Sharon I."/>
            <person name="Castelle C.J."/>
            <person name="Probst A.J."/>
            <person name="Thomas B.C."/>
            <person name="Singh A."/>
            <person name="Wilkins M.J."/>
            <person name="Karaoz U."/>
            <person name="Brodie E.L."/>
            <person name="Williams K.H."/>
            <person name="Hubbard S.S."/>
            <person name="Banfield J.F."/>
        </authorList>
    </citation>
    <scope>NUCLEOTIDE SEQUENCE [LARGE SCALE GENOMIC DNA]</scope>
</reference>
<organism evidence="3 4">
    <name type="scientific">Candidatus Falkowbacteria bacterium RIFOXYA2_FULL_47_19</name>
    <dbReference type="NCBI Taxonomy" id="1797994"/>
    <lineage>
        <taxon>Bacteria</taxon>
        <taxon>Candidatus Falkowiibacteriota</taxon>
    </lineage>
</organism>
<protein>
    <recommendedName>
        <fullName evidence="2">PBP domain-containing protein</fullName>
    </recommendedName>
</protein>
<dbReference type="Gene3D" id="3.40.190.10">
    <property type="entry name" value="Periplasmic binding protein-like II"/>
    <property type="match status" value="2"/>
</dbReference>
<evidence type="ECO:0000259" key="2">
    <source>
        <dbReference type="Pfam" id="PF12849"/>
    </source>
</evidence>
<sequence length="287" mass="31718">MKKKIIYLFIILSLPILFSACSRVTSIEKEGAPELKKIRISGSGSGLNILSSVIELFKEDNPDIKIEILPGTGTGEGIIGVDQGVLDICLGAREMNEEERGKYPDLTESTFVLDAMVLTIHNSQSIDNLSKENIVDIFSGRINNWKELGGNDAEIVILDREESESSKLLLRKYILGEDLEVDKDAVLIHSAASMDEALELSVNAMGQTSLGMIKYKKLPVKALSIDGISPNEETVRSGSYEMVRRYGIIYDQVKLTPEAEKLIDYLHSPEVKSALSSFGFFPEDDEL</sequence>